<evidence type="ECO:0000313" key="3">
    <source>
        <dbReference type="EMBL" id="ETN39907.1"/>
    </source>
</evidence>
<gene>
    <name evidence="3" type="ORF">HMPREF1541_06133</name>
</gene>
<dbReference type="RefSeq" id="XP_008718692.1">
    <property type="nucleotide sequence ID" value="XM_008720470.1"/>
</dbReference>
<feature type="region of interest" description="Disordered" evidence="1">
    <location>
        <begin position="547"/>
        <end position="567"/>
    </location>
</feature>
<feature type="transmembrane region" description="Helical" evidence="2">
    <location>
        <begin position="832"/>
        <end position="851"/>
    </location>
</feature>
<feature type="transmembrane region" description="Helical" evidence="2">
    <location>
        <begin position="866"/>
        <end position="883"/>
    </location>
</feature>
<proteinExistence type="predicted"/>
<dbReference type="InterPro" id="IPR021840">
    <property type="entry name" value="DUF3433"/>
</dbReference>
<dbReference type="OrthoDB" id="5428901at2759"/>
<feature type="region of interest" description="Disordered" evidence="1">
    <location>
        <begin position="329"/>
        <end position="349"/>
    </location>
</feature>
<dbReference type="InParanoid" id="W2RU13"/>
<dbReference type="GeneID" id="19973472"/>
<sequence length="1074" mass="114780">MPRPLKWLFKATKSPVVAVRRLSSQSVKQNESVRKYYTPVSTKTVFLAGVLIFVLGCIGAIEAAFRLGSVVDLVAAQAKVKPTSAHLVVRQTSAATTAAIAYVTPTKPSTTTEAAITSVAYIAAENPEDVASSTTQPPTATTVKEAYVASETSESTPTPCYVTQTVVEYYAEDGTSPVSVDAGDTPQGSGSSCITKTMTVTSQSYVKIATPTDDPTGDDNGDDDGGDASDCTVTATATTEVTAYRTVGVADGQSTQTSTVVVAGEDAQGDIVGLLPEETDDGGCVAVTVTRTKTKYIDIRTPAPVAPAAPANPDTTRSSATIRGGYITPTVGVDAPDSNPLGTPGPAPPTSDYTYLTVSATTDGGGYLTVAAPHVTGSDEGGGVGAAPSDDYAMIKPPSVVTLADGAVTVVDGDNPGAQIIQAEQTPADINGLIPVSTIVQGSESFIVYAQPQRTADASGLVQVATVTLGSESTPNTNGLVPVSTVIQGSEALIIYARPKPTSNADGRIPVSTIVQGSKSYVVYATSMPTDGAQYVTVVALPADQTTTTSGKATSTSKPDVLPSVSSSDRQLSDTFDDWDYFYASYLSVFIAVFIKEVWAVVFCNTKMMEPFYQLHRPDGASAEESLLANYLSTWLSWKSFRSMFKGQWVLMFVIIIYAFMAALSPIATATMKVQATDWCNLPDGNHQPCSPMWLIDQSYGRALQALLSVIAVMILILIVVNHRRKSGVFSNPSSIASLAALLTHPETLEELRALDPNATDTTITHCLSGQRFRLDYHQTPAGAHHYGILKDDSPLLSPSTKYGTIANPYNRHAPTTSSARAHHTKRMLRDALFLLWICAMLGLVLGYFLASADDAFNRFFNRGDAGPRLLLTTLAVLTSLHWKTLEREVRVLTPYRRLSARRASPQVTVLVNLNGTPVTSLPGALARGEWFYALVAFVAILSDALIIMIAGVPFNRSQVYKAFLASVYSSMAILGTMIVTLVSLFFWRVTNEKMQMPREPDTLAGVALMLCNEGNGVRAEMEGMECLGGKERNRAVKEGRNLYYAGWTRSSLAEESRWVVEKEVDGRVVERHW</sequence>
<keyword evidence="4" id="KW-1185">Reference proteome</keyword>
<dbReference type="VEuPathDB" id="FungiDB:HMPREF1541_06133"/>
<dbReference type="HOGENOM" id="CLU_011860_0_0_1"/>
<dbReference type="AlphaFoldDB" id="W2RU13"/>
<name>W2RU13_CYPE1</name>
<evidence type="ECO:0000256" key="2">
    <source>
        <dbReference type="SAM" id="Phobius"/>
    </source>
</evidence>
<feature type="transmembrane region" description="Helical" evidence="2">
    <location>
        <begin position="963"/>
        <end position="988"/>
    </location>
</feature>
<dbReference type="STRING" id="1220924.W2RU13"/>
<accession>W2RU13</accession>
<evidence type="ECO:0000313" key="4">
    <source>
        <dbReference type="Proteomes" id="UP000030752"/>
    </source>
</evidence>
<keyword evidence="2" id="KW-0472">Membrane</keyword>
<feature type="compositionally biased region" description="Low complexity" evidence="1">
    <location>
        <begin position="547"/>
        <end position="558"/>
    </location>
</feature>
<evidence type="ECO:0000256" key="1">
    <source>
        <dbReference type="SAM" id="MobiDB-lite"/>
    </source>
</evidence>
<organism evidence="3 4">
    <name type="scientific">Cyphellophora europaea (strain CBS 101466)</name>
    <name type="common">Phialophora europaea</name>
    <dbReference type="NCBI Taxonomy" id="1220924"/>
    <lineage>
        <taxon>Eukaryota</taxon>
        <taxon>Fungi</taxon>
        <taxon>Dikarya</taxon>
        <taxon>Ascomycota</taxon>
        <taxon>Pezizomycotina</taxon>
        <taxon>Eurotiomycetes</taxon>
        <taxon>Chaetothyriomycetidae</taxon>
        <taxon>Chaetothyriales</taxon>
        <taxon>Cyphellophoraceae</taxon>
        <taxon>Cyphellophora</taxon>
    </lineage>
</organism>
<feature type="transmembrane region" description="Helical" evidence="2">
    <location>
        <begin position="44"/>
        <end position="65"/>
    </location>
</feature>
<feature type="transmembrane region" description="Helical" evidence="2">
    <location>
        <begin position="581"/>
        <end position="604"/>
    </location>
</feature>
<dbReference type="eggNOG" id="ENOG502S5PH">
    <property type="taxonomic scope" value="Eukaryota"/>
</dbReference>
<dbReference type="PANTHER" id="PTHR37544">
    <property type="entry name" value="SPRAY-RELATED"/>
    <property type="match status" value="1"/>
</dbReference>
<feature type="region of interest" description="Disordered" evidence="1">
    <location>
        <begin position="206"/>
        <end position="231"/>
    </location>
</feature>
<feature type="transmembrane region" description="Helical" evidence="2">
    <location>
        <begin position="649"/>
        <end position="668"/>
    </location>
</feature>
<feature type="compositionally biased region" description="Acidic residues" evidence="1">
    <location>
        <begin position="215"/>
        <end position="227"/>
    </location>
</feature>
<keyword evidence="2" id="KW-1133">Transmembrane helix</keyword>
<feature type="transmembrane region" description="Helical" evidence="2">
    <location>
        <begin position="703"/>
        <end position="721"/>
    </location>
</feature>
<feature type="transmembrane region" description="Helical" evidence="2">
    <location>
        <begin position="931"/>
        <end position="951"/>
    </location>
</feature>
<keyword evidence="2" id="KW-0812">Transmembrane</keyword>
<reference evidence="3 4" key="1">
    <citation type="submission" date="2013-03" db="EMBL/GenBank/DDBJ databases">
        <title>The Genome Sequence of Phialophora europaea CBS 101466.</title>
        <authorList>
            <consortium name="The Broad Institute Genomics Platform"/>
            <person name="Cuomo C."/>
            <person name="de Hoog S."/>
            <person name="Gorbushina A."/>
            <person name="Walker B."/>
            <person name="Young S.K."/>
            <person name="Zeng Q."/>
            <person name="Gargeya S."/>
            <person name="Fitzgerald M."/>
            <person name="Haas B."/>
            <person name="Abouelleil A."/>
            <person name="Allen A.W."/>
            <person name="Alvarado L."/>
            <person name="Arachchi H.M."/>
            <person name="Berlin A.M."/>
            <person name="Chapman S.B."/>
            <person name="Gainer-Dewar J."/>
            <person name="Goldberg J."/>
            <person name="Griggs A."/>
            <person name="Gujja S."/>
            <person name="Hansen M."/>
            <person name="Howarth C."/>
            <person name="Imamovic A."/>
            <person name="Ireland A."/>
            <person name="Larimer J."/>
            <person name="McCowan C."/>
            <person name="Murphy C."/>
            <person name="Pearson M."/>
            <person name="Poon T.W."/>
            <person name="Priest M."/>
            <person name="Roberts A."/>
            <person name="Saif S."/>
            <person name="Shea T."/>
            <person name="Sisk P."/>
            <person name="Sykes S."/>
            <person name="Wortman J."/>
            <person name="Nusbaum C."/>
            <person name="Birren B."/>
        </authorList>
    </citation>
    <scope>NUCLEOTIDE SEQUENCE [LARGE SCALE GENOMIC DNA]</scope>
    <source>
        <strain evidence="3 4">CBS 101466</strain>
    </source>
</reference>
<protein>
    <submittedName>
        <fullName evidence="3">Uncharacterized protein</fullName>
    </submittedName>
</protein>
<dbReference type="EMBL" id="KB822721">
    <property type="protein sequence ID" value="ETN39907.1"/>
    <property type="molecule type" value="Genomic_DNA"/>
</dbReference>
<dbReference type="Pfam" id="PF11915">
    <property type="entry name" value="DUF3433"/>
    <property type="match status" value="2"/>
</dbReference>
<dbReference type="PANTHER" id="PTHR37544:SF3">
    <property type="entry name" value="SPRAY"/>
    <property type="match status" value="1"/>
</dbReference>
<dbReference type="Proteomes" id="UP000030752">
    <property type="component" value="Unassembled WGS sequence"/>
</dbReference>